<dbReference type="KEGG" id="mcun:NCTC10297_00946"/>
<dbReference type="EMBL" id="LR134343">
    <property type="protein sequence ID" value="VEG12990.1"/>
    <property type="molecule type" value="Genomic_DNA"/>
</dbReference>
<feature type="signal peptide" evidence="1">
    <location>
        <begin position="1"/>
        <end position="29"/>
    </location>
</feature>
<proteinExistence type="predicted"/>
<name>A0A448GW15_9GAMM</name>
<organism evidence="3 4">
    <name type="scientific">Moraxella cuniculi</name>
    <dbReference type="NCBI Taxonomy" id="34061"/>
    <lineage>
        <taxon>Bacteria</taxon>
        <taxon>Pseudomonadati</taxon>
        <taxon>Pseudomonadota</taxon>
        <taxon>Gammaproteobacteria</taxon>
        <taxon>Moraxellales</taxon>
        <taxon>Moraxellaceae</taxon>
        <taxon>Moraxella</taxon>
    </lineage>
</organism>
<dbReference type="Pfam" id="PF13539">
    <property type="entry name" value="Peptidase_M15_4"/>
    <property type="match status" value="1"/>
</dbReference>
<dbReference type="AlphaFoldDB" id="A0A448GW15"/>
<dbReference type="InterPro" id="IPR009045">
    <property type="entry name" value="Zn_M74/Hedgehog-like"/>
</dbReference>
<gene>
    <name evidence="3" type="ORF">NCTC10297_00946</name>
</gene>
<accession>A0A448GW15</accession>
<sequence>MLTLIKQVKIVMKRILPTALLAVSISSFANINPHKCLTTAYPDIKSVDGGQVLFKNGKTLPWGGVDSNAAFTTRLKNASIADQLSQTYPLDFAIPKQYKDAGRLRNDAFFKVLYGNTAKEVQANMTTVQWRPSGKTLQFNKRNNASIQLQKVGDEIAKDKALSAYVAKSLGTLNWRMIAGTNRLSSHSFGVAVDFHLPKHLHKYWRWDGCTSEDKPCLYPKALLQDPKLNQVVKIFEKHGFIWGGKWASYDSPHFEYRPELLIKECR</sequence>
<protein>
    <recommendedName>
        <fullName evidence="2">Peptidase M15C domain-containing protein</fullName>
    </recommendedName>
</protein>
<evidence type="ECO:0000313" key="4">
    <source>
        <dbReference type="Proteomes" id="UP000274100"/>
    </source>
</evidence>
<dbReference type="Gene3D" id="3.30.1380.10">
    <property type="match status" value="1"/>
</dbReference>
<feature type="domain" description="Peptidase M15C" evidence="2">
    <location>
        <begin position="180"/>
        <end position="257"/>
    </location>
</feature>
<keyword evidence="1" id="KW-0732">Signal</keyword>
<feature type="chain" id="PRO_5019383113" description="Peptidase M15C domain-containing protein" evidence="1">
    <location>
        <begin position="30"/>
        <end position="267"/>
    </location>
</feature>
<dbReference type="Proteomes" id="UP000274100">
    <property type="component" value="Chromosome"/>
</dbReference>
<evidence type="ECO:0000256" key="1">
    <source>
        <dbReference type="SAM" id="SignalP"/>
    </source>
</evidence>
<dbReference type="InterPro" id="IPR039561">
    <property type="entry name" value="Peptidase_M15C"/>
</dbReference>
<evidence type="ECO:0000313" key="3">
    <source>
        <dbReference type="EMBL" id="VEG12990.1"/>
    </source>
</evidence>
<reference evidence="3 4" key="1">
    <citation type="submission" date="2018-12" db="EMBL/GenBank/DDBJ databases">
        <authorList>
            <consortium name="Pathogen Informatics"/>
        </authorList>
    </citation>
    <scope>NUCLEOTIDE SEQUENCE [LARGE SCALE GENOMIC DNA]</scope>
    <source>
        <strain evidence="3 4">NCTC10297</strain>
    </source>
</reference>
<evidence type="ECO:0000259" key="2">
    <source>
        <dbReference type="Pfam" id="PF13539"/>
    </source>
</evidence>
<dbReference type="SUPFAM" id="SSF55166">
    <property type="entry name" value="Hedgehog/DD-peptidase"/>
    <property type="match status" value="1"/>
</dbReference>
<dbReference type="GO" id="GO:0008233">
    <property type="term" value="F:peptidase activity"/>
    <property type="evidence" value="ECO:0007669"/>
    <property type="project" value="InterPro"/>
</dbReference>